<protein>
    <recommendedName>
        <fullName evidence="2">Aminoglycoside phosphotransferase domain-containing protein</fullName>
    </recommendedName>
</protein>
<evidence type="ECO:0000313" key="3">
    <source>
        <dbReference type="EMBL" id="GIP52696.1"/>
    </source>
</evidence>
<accession>A0ABQ4M9M8</accession>
<sequence>MDNLSSYVLPDGSLNGGKLWRREPLYQGMNGKVVERFYPSPERSYIFKPLTNAESMDREAWIYRHVLNLFPPVYPRLLASSEKGAGEAGWSVFEDLGPLRHEYSVELAIEVVKQMAWWHAFPESHWKDLNGQGNKPPIEQISMSLKTRRDEVDALLEEAGSTMRLDGLLRGLAEGEAFLGIRVLSHGDLHLGNYAKGEDGKLYIIDWEHVHMNSPFWDLYHLIDMSHPLFPKTLPLSERERLLGYYLKQSAFHGLNWDRNDFIIAYCYFAALFSLWMLLLISGDLKRGDSVWPEARLRAQRSETMDSLIGCLVRLSLVNDDRDSSSQQPRAAGGEL</sequence>
<evidence type="ECO:0000256" key="1">
    <source>
        <dbReference type="SAM" id="Phobius"/>
    </source>
</evidence>
<dbReference type="SUPFAM" id="SSF56112">
    <property type="entry name" value="Protein kinase-like (PK-like)"/>
    <property type="match status" value="1"/>
</dbReference>
<gene>
    <name evidence="3" type="ORF">J42TS3_17310</name>
</gene>
<dbReference type="RefSeq" id="WP_213654433.1">
    <property type="nucleotide sequence ID" value="NZ_BOSL01000004.1"/>
</dbReference>
<feature type="domain" description="Aminoglycoside phosphotransferase" evidence="2">
    <location>
        <begin position="50"/>
        <end position="246"/>
    </location>
</feature>
<organism evidence="3 4">
    <name type="scientific">Paenibacillus vini</name>
    <dbReference type="NCBI Taxonomy" id="1476024"/>
    <lineage>
        <taxon>Bacteria</taxon>
        <taxon>Bacillati</taxon>
        <taxon>Bacillota</taxon>
        <taxon>Bacilli</taxon>
        <taxon>Bacillales</taxon>
        <taxon>Paenibacillaceae</taxon>
        <taxon>Paenibacillus</taxon>
    </lineage>
</organism>
<dbReference type="InterPro" id="IPR011009">
    <property type="entry name" value="Kinase-like_dom_sf"/>
</dbReference>
<evidence type="ECO:0000259" key="2">
    <source>
        <dbReference type="Pfam" id="PF01636"/>
    </source>
</evidence>
<proteinExistence type="predicted"/>
<keyword evidence="4" id="KW-1185">Reference proteome</keyword>
<dbReference type="Proteomes" id="UP000679992">
    <property type="component" value="Unassembled WGS sequence"/>
</dbReference>
<feature type="transmembrane region" description="Helical" evidence="1">
    <location>
        <begin position="262"/>
        <end position="281"/>
    </location>
</feature>
<dbReference type="Gene3D" id="3.90.1200.10">
    <property type="match status" value="1"/>
</dbReference>
<dbReference type="InterPro" id="IPR002575">
    <property type="entry name" value="Aminoglycoside_PTrfase"/>
</dbReference>
<keyword evidence="1" id="KW-1133">Transmembrane helix</keyword>
<dbReference type="Pfam" id="PF01636">
    <property type="entry name" value="APH"/>
    <property type="match status" value="1"/>
</dbReference>
<name>A0ABQ4M9M8_9BACL</name>
<keyword evidence="1" id="KW-0812">Transmembrane</keyword>
<keyword evidence="1" id="KW-0472">Membrane</keyword>
<dbReference type="EMBL" id="BOSL01000004">
    <property type="protein sequence ID" value="GIP52696.1"/>
    <property type="molecule type" value="Genomic_DNA"/>
</dbReference>
<evidence type="ECO:0000313" key="4">
    <source>
        <dbReference type="Proteomes" id="UP000679992"/>
    </source>
</evidence>
<reference evidence="3 4" key="1">
    <citation type="submission" date="2021-03" db="EMBL/GenBank/DDBJ databases">
        <title>Antimicrobial resistance genes in bacteria isolated from Japanese honey, and their potential for conferring macrolide and lincosamide resistance in the American foulbrood pathogen Paenibacillus larvae.</title>
        <authorList>
            <person name="Okamoto M."/>
            <person name="Kumagai M."/>
            <person name="Kanamori H."/>
            <person name="Takamatsu D."/>
        </authorList>
    </citation>
    <scope>NUCLEOTIDE SEQUENCE [LARGE SCALE GENOMIC DNA]</scope>
    <source>
        <strain evidence="3 4">J42TS3</strain>
    </source>
</reference>
<comment type="caution">
    <text evidence="3">The sequence shown here is derived from an EMBL/GenBank/DDBJ whole genome shotgun (WGS) entry which is preliminary data.</text>
</comment>